<gene>
    <name evidence="2" type="ORF">C7443_103223</name>
</gene>
<dbReference type="Pfam" id="PF00535">
    <property type="entry name" value="Glycos_transf_2"/>
    <property type="match status" value="1"/>
</dbReference>
<keyword evidence="3" id="KW-1185">Reference proteome</keyword>
<dbReference type="EMBL" id="QGTJ01000003">
    <property type="protein sequence ID" value="PWV63298.1"/>
    <property type="molecule type" value="Genomic_DNA"/>
</dbReference>
<dbReference type="InterPro" id="IPR050834">
    <property type="entry name" value="Glycosyltransf_2"/>
</dbReference>
<sequence length="319" mass="34558">MAARVSVCIPVRNDAAFVGAAIASALAQRDVELQVLVSDNASSDASWARIGEHPACIAYRQPQALLMAAHWNWFRGRAEGDWLLFLCSDDVLHPQALARCLALAAAAPRPPAAVFFESDDLVGDEVRRKTAFYAQAALIPAPAQHRVFIIGNNYPLSMALLRREALDAVGWFDEGYAFCTDWQLWLKLSALDADGLIGYLPDKLGLYRQHGGNETGRCVRERIALDEVIRMKQSFLERLGADRSAVAARAARQVGRLALRYAQALAASGDAAGAAFYREHYAAYIAQAGAPSPDLPAQPPYPLPAGARVVTLDEVGCDV</sequence>
<protein>
    <submittedName>
        <fullName evidence="2">Glycosyltransferase involved in cell wall biosynthesis</fullName>
    </submittedName>
</protein>
<dbReference type="SUPFAM" id="SSF53448">
    <property type="entry name" value="Nucleotide-diphospho-sugar transferases"/>
    <property type="match status" value="1"/>
</dbReference>
<dbReference type="Proteomes" id="UP000246569">
    <property type="component" value="Unassembled WGS sequence"/>
</dbReference>
<feature type="domain" description="Glycosyltransferase 2-like" evidence="1">
    <location>
        <begin position="6"/>
        <end position="169"/>
    </location>
</feature>
<proteinExistence type="predicted"/>
<organism evidence="2 3">
    <name type="scientific">Plasticicumulans acidivorans</name>
    <dbReference type="NCBI Taxonomy" id="886464"/>
    <lineage>
        <taxon>Bacteria</taxon>
        <taxon>Pseudomonadati</taxon>
        <taxon>Pseudomonadota</taxon>
        <taxon>Gammaproteobacteria</taxon>
        <taxon>Candidatus Competibacteraceae</taxon>
        <taxon>Plasticicumulans</taxon>
    </lineage>
</organism>
<evidence type="ECO:0000259" key="1">
    <source>
        <dbReference type="Pfam" id="PF00535"/>
    </source>
</evidence>
<dbReference type="AlphaFoldDB" id="A0A317MXP4"/>
<dbReference type="Gene3D" id="3.90.550.10">
    <property type="entry name" value="Spore Coat Polysaccharide Biosynthesis Protein SpsA, Chain A"/>
    <property type="match status" value="1"/>
</dbReference>
<comment type="caution">
    <text evidence="2">The sequence shown here is derived from an EMBL/GenBank/DDBJ whole genome shotgun (WGS) entry which is preliminary data.</text>
</comment>
<dbReference type="RefSeq" id="WP_110017802.1">
    <property type="nucleotide sequence ID" value="NZ_QGTJ01000003.1"/>
</dbReference>
<dbReference type="GO" id="GO:0016740">
    <property type="term" value="F:transferase activity"/>
    <property type="evidence" value="ECO:0007669"/>
    <property type="project" value="UniProtKB-KW"/>
</dbReference>
<dbReference type="PANTHER" id="PTHR43685">
    <property type="entry name" value="GLYCOSYLTRANSFERASE"/>
    <property type="match status" value="1"/>
</dbReference>
<evidence type="ECO:0000313" key="2">
    <source>
        <dbReference type="EMBL" id="PWV63298.1"/>
    </source>
</evidence>
<evidence type="ECO:0000313" key="3">
    <source>
        <dbReference type="Proteomes" id="UP000246569"/>
    </source>
</evidence>
<reference evidence="2 3" key="1">
    <citation type="submission" date="2018-05" db="EMBL/GenBank/DDBJ databases">
        <title>Genomic Encyclopedia of Type Strains, Phase IV (KMG-IV): sequencing the most valuable type-strain genomes for metagenomic binning, comparative biology and taxonomic classification.</title>
        <authorList>
            <person name="Goeker M."/>
        </authorList>
    </citation>
    <scope>NUCLEOTIDE SEQUENCE [LARGE SCALE GENOMIC DNA]</scope>
    <source>
        <strain evidence="2 3">DSM 23606</strain>
    </source>
</reference>
<keyword evidence="2" id="KW-0808">Transferase</keyword>
<name>A0A317MXP4_9GAMM</name>
<dbReference type="PANTHER" id="PTHR43685:SF2">
    <property type="entry name" value="GLYCOSYLTRANSFERASE 2-LIKE DOMAIN-CONTAINING PROTEIN"/>
    <property type="match status" value="1"/>
</dbReference>
<accession>A0A317MXP4</accession>
<dbReference type="OrthoDB" id="9805612at2"/>
<dbReference type="InterPro" id="IPR001173">
    <property type="entry name" value="Glyco_trans_2-like"/>
</dbReference>
<dbReference type="GO" id="GO:0044010">
    <property type="term" value="P:single-species biofilm formation"/>
    <property type="evidence" value="ECO:0007669"/>
    <property type="project" value="TreeGrafter"/>
</dbReference>
<dbReference type="InterPro" id="IPR029044">
    <property type="entry name" value="Nucleotide-diphossugar_trans"/>
</dbReference>